<dbReference type="RefSeq" id="WP_332864794.1">
    <property type="nucleotide sequence ID" value="NZ_JBAFSM010000014.1"/>
</dbReference>
<dbReference type="EMBL" id="JBAFSM010000014">
    <property type="protein sequence ID" value="MEG3437313.1"/>
    <property type="molecule type" value="Genomic_DNA"/>
</dbReference>
<name>A0AAW9QUP1_9CHRO</name>
<evidence type="ECO:0000313" key="2">
    <source>
        <dbReference type="Proteomes" id="UP001328733"/>
    </source>
</evidence>
<gene>
    <name evidence="1" type="ORF">V0288_09295</name>
</gene>
<reference evidence="1 2" key="1">
    <citation type="submission" date="2024-01" db="EMBL/GenBank/DDBJ databases">
        <title>Genomic insights into the taxonomy and metabolism of the cyanobacterium Pannus brasiliensis CCIBt3594.</title>
        <authorList>
            <person name="Machado M."/>
            <person name="Botero N.B."/>
            <person name="Andreote A.P.D."/>
            <person name="Feitosa A.M.T."/>
            <person name="Popin R."/>
            <person name="Sivonen K."/>
            <person name="Fiore M.F."/>
        </authorList>
    </citation>
    <scope>NUCLEOTIDE SEQUENCE [LARGE SCALE GENOMIC DNA]</scope>
    <source>
        <strain evidence="1 2">CCIBt3594</strain>
    </source>
</reference>
<protein>
    <submittedName>
        <fullName evidence="1">Uncharacterized protein</fullName>
    </submittedName>
</protein>
<comment type="caution">
    <text evidence="1">The sequence shown here is derived from an EMBL/GenBank/DDBJ whole genome shotgun (WGS) entry which is preliminary data.</text>
</comment>
<dbReference type="Proteomes" id="UP001328733">
    <property type="component" value="Unassembled WGS sequence"/>
</dbReference>
<sequence length="99" mass="11702">MSEVSREEFEKLATGFRKLRDKVEQMNNDTSSVDIEYLDKQINGIDREWMSRLAAIQRSLNIDEEHDGKNPEFNAREFDRRLRAVEEKLGLTDEPRTDQ</sequence>
<keyword evidence="2" id="KW-1185">Reference proteome</keyword>
<dbReference type="AlphaFoldDB" id="A0AAW9QUP1"/>
<accession>A0AAW9QUP1</accession>
<proteinExistence type="predicted"/>
<evidence type="ECO:0000313" key="1">
    <source>
        <dbReference type="EMBL" id="MEG3437313.1"/>
    </source>
</evidence>
<organism evidence="1 2">
    <name type="scientific">Pannus brasiliensis CCIBt3594</name>
    <dbReference type="NCBI Taxonomy" id="1427578"/>
    <lineage>
        <taxon>Bacteria</taxon>
        <taxon>Bacillati</taxon>
        <taxon>Cyanobacteriota</taxon>
        <taxon>Cyanophyceae</taxon>
        <taxon>Oscillatoriophycideae</taxon>
        <taxon>Chroococcales</taxon>
        <taxon>Microcystaceae</taxon>
        <taxon>Pannus</taxon>
    </lineage>
</organism>